<dbReference type="InParanoid" id="A0A212ENW3"/>
<dbReference type="EMBL" id="AGBW02013606">
    <property type="protein sequence ID" value="OWR43178.1"/>
    <property type="molecule type" value="Genomic_DNA"/>
</dbReference>
<name>A0A212ENW3_DANPL</name>
<keyword evidence="3" id="KW-1185">Reference proteome</keyword>
<comment type="caution">
    <text evidence="2">The sequence shown here is derived from an EMBL/GenBank/DDBJ whole genome shotgun (WGS) entry which is preliminary data.</text>
</comment>
<proteinExistence type="predicted"/>
<dbReference type="Proteomes" id="UP000007151">
    <property type="component" value="Unassembled WGS sequence"/>
</dbReference>
<feature type="compositionally biased region" description="Polar residues" evidence="1">
    <location>
        <begin position="110"/>
        <end position="120"/>
    </location>
</feature>
<dbReference type="KEGG" id="dpl:KGM_203860"/>
<dbReference type="AlphaFoldDB" id="A0A212ENW3"/>
<evidence type="ECO:0000313" key="2">
    <source>
        <dbReference type="EMBL" id="OWR43178.1"/>
    </source>
</evidence>
<gene>
    <name evidence="2" type="ORF">KGM_203860</name>
</gene>
<feature type="region of interest" description="Disordered" evidence="1">
    <location>
        <begin position="97"/>
        <end position="120"/>
    </location>
</feature>
<evidence type="ECO:0000256" key="1">
    <source>
        <dbReference type="SAM" id="MobiDB-lite"/>
    </source>
</evidence>
<protein>
    <submittedName>
        <fullName evidence="2">Uncharacterized protein</fullName>
    </submittedName>
</protein>
<reference evidence="2 3" key="1">
    <citation type="journal article" date="2011" name="Cell">
        <title>The monarch butterfly genome yields insights into long-distance migration.</title>
        <authorList>
            <person name="Zhan S."/>
            <person name="Merlin C."/>
            <person name="Boore J.L."/>
            <person name="Reppert S.M."/>
        </authorList>
    </citation>
    <scope>NUCLEOTIDE SEQUENCE [LARGE SCALE GENOMIC DNA]</scope>
    <source>
        <strain evidence="2">F-2</strain>
    </source>
</reference>
<accession>A0A212ENW3</accession>
<evidence type="ECO:0000313" key="3">
    <source>
        <dbReference type="Proteomes" id="UP000007151"/>
    </source>
</evidence>
<organism evidence="2 3">
    <name type="scientific">Danaus plexippus plexippus</name>
    <dbReference type="NCBI Taxonomy" id="278856"/>
    <lineage>
        <taxon>Eukaryota</taxon>
        <taxon>Metazoa</taxon>
        <taxon>Ecdysozoa</taxon>
        <taxon>Arthropoda</taxon>
        <taxon>Hexapoda</taxon>
        <taxon>Insecta</taxon>
        <taxon>Pterygota</taxon>
        <taxon>Neoptera</taxon>
        <taxon>Endopterygota</taxon>
        <taxon>Lepidoptera</taxon>
        <taxon>Glossata</taxon>
        <taxon>Ditrysia</taxon>
        <taxon>Papilionoidea</taxon>
        <taxon>Nymphalidae</taxon>
        <taxon>Danainae</taxon>
        <taxon>Danaini</taxon>
        <taxon>Danaina</taxon>
        <taxon>Danaus</taxon>
        <taxon>Danaus</taxon>
    </lineage>
</organism>
<sequence length="120" mass="13040">MSNKFFKFIYVYSFQVIIKFPPCSLLLDSVKLGVPSVQVDFLERKTYLASLLLALLKAAGVKASEEADDVVMTLALDAPRLLDADDEVVDEEFVRHVRGASSNGGGGVEQQDSGTVAKND</sequence>